<evidence type="ECO:0000256" key="5">
    <source>
        <dbReference type="ARBA" id="ARBA00023136"/>
    </source>
</evidence>
<name>A0A7W5FVS9_9BURK</name>
<evidence type="ECO:0000256" key="2">
    <source>
        <dbReference type="ARBA" id="ARBA00022448"/>
    </source>
</evidence>
<dbReference type="PROSITE" id="PS50850">
    <property type="entry name" value="MFS"/>
    <property type="match status" value="1"/>
</dbReference>
<evidence type="ECO:0000313" key="9">
    <source>
        <dbReference type="Proteomes" id="UP000541535"/>
    </source>
</evidence>
<feature type="transmembrane region" description="Helical" evidence="6">
    <location>
        <begin position="170"/>
        <end position="189"/>
    </location>
</feature>
<comment type="caution">
    <text evidence="8">The sequence shown here is derived from an EMBL/GenBank/DDBJ whole genome shotgun (WGS) entry which is preliminary data.</text>
</comment>
<feature type="transmembrane region" description="Helical" evidence="6">
    <location>
        <begin position="12"/>
        <end position="35"/>
    </location>
</feature>
<evidence type="ECO:0000256" key="6">
    <source>
        <dbReference type="SAM" id="Phobius"/>
    </source>
</evidence>
<dbReference type="SUPFAM" id="SSF103473">
    <property type="entry name" value="MFS general substrate transporter"/>
    <property type="match status" value="1"/>
</dbReference>
<keyword evidence="4 6" id="KW-1133">Transmembrane helix</keyword>
<dbReference type="InterPro" id="IPR036259">
    <property type="entry name" value="MFS_trans_sf"/>
</dbReference>
<reference evidence="8 9" key="1">
    <citation type="submission" date="2020-08" db="EMBL/GenBank/DDBJ databases">
        <title>Genomic Encyclopedia of Type Strains, Phase III (KMG-III): the genomes of soil and plant-associated and newly described type strains.</title>
        <authorList>
            <person name="Whitman W."/>
        </authorList>
    </citation>
    <scope>NUCLEOTIDE SEQUENCE [LARGE SCALE GENOMIC DNA]</scope>
    <source>
        <strain evidence="8 9">CECT 8897</strain>
    </source>
</reference>
<dbReference type="EMBL" id="JACHXD010000013">
    <property type="protein sequence ID" value="MBB3121132.1"/>
    <property type="molecule type" value="Genomic_DNA"/>
</dbReference>
<feature type="transmembrane region" description="Helical" evidence="6">
    <location>
        <begin position="281"/>
        <end position="299"/>
    </location>
</feature>
<evidence type="ECO:0000313" key="8">
    <source>
        <dbReference type="EMBL" id="MBB3121132.1"/>
    </source>
</evidence>
<dbReference type="GO" id="GO:0016020">
    <property type="term" value="C:membrane"/>
    <property type="evidence" value="ECO:0007669"/>
    <property type="project" value="UniProtKB-SubCell"/>
</dbReference>
<proteinExistence type="predicted"/>
<feature type="transmembrane region" description="Helical" evidence="6">
    <location>
        <begin position="82"/>
        <end position="101"/>
    </location>
</feature>
<dbReference type="PANTHER" id="PTHR42718">
    <property type="entry name" value="MAJOR FACILITATOR SUPERFAMILY MULTIDRUG TRANSPORTER MFSC"/>
    <property type="match status" value="1"/>
</dbReference>
<keyword evidence="2" id="KW-0813">Transport</keyword>
<comment type="subcellular location">
    <subcellularLocation>
        <location evidence="1">Membrane</location>
        <topology evidence="1">Multi-pass membrane protein</topology>
    </subcellularLocation>
</comment>
<feature type="transmembrane region" description="Helical" evidence="6">
    <location>
        <begin position="107"/>
        <end position="128"/>
    </location>
</feature>
<dbReference type="InterPro" id="IPR011701">
    <property type="entry name" value="MFS"/>
</dbReference>
<evidence type="ECO:0000256" key="1">
    <source>
        <dbReference type="ARBA" id="ARBA00004141"/>
    </source>
</evidence>
<accession>A0A7W5FVS9</accession>
<gene>
    <name evidence="8" type="ORF">FHS03_004205</name>
</gene>
<feature type="domain" description="Major facilitator superfamily (MFS) profile" evidence="7">
    <location>
        <begin position="16"/>
        <end position="398"/>
    </location>
</feature>
<dbReference type="AlphaFoldDB" id="A0A7W5FVS9"/>
<dbReference type="Pfam" id="PF07690">
    <property type="entry name" value="MFS_1"/>
    <property type="match status" value="1"/>
</dbReference>
<feature type="transmembrane region" description="Helical" evidence="6">
    <location>
        <begin position="251"/>
        <end position="269"/>
    </location>
</feature>
<evidence type="ECO:0000256" key="3">
    <source>
        <dbReference type="ARBA" id="ARBA00022692"/>
    </source>
</evidence>
<dbReference type="RefSeq" id="WP_183442858.1">
    <property type="nucleotide sequence ID" value="NZ_JACHXD010000013.1"/>
</dbReference>
<dbReference type="Proteomes" id="UP000541535">
    <property type="component" value="Unassembled WGS sequence"/>
</dbReference>
<dbReference type="PANTHER" id="PTHR42718:SF9">
    <property type="entry name" value="MAJOR FACILITATOR SUPERFAMILY MULTIDRUG TRANSPORTER MFSC"/>
    <property type="match status" value="1"/>
</dbReference>
<keyword evidence="9" id="KW-1185">Reference proteome</keyword>
<dbReference type="InterPro" id="IPR020846">
    <property type="entry name" value="MFS_dom"/>
</dbReference>
<organism evidence="8 9">
    <name type="scientific">Pseudoduganella violacea</name>
    <dbReference type="NCBI Taxonomy" id="1715466"/>
    <lineage>
        <taxon>Bacteria</taxon>
        <taxon>Pseudomonadati</taxon>
        <taxon>Pseudomonadota</taxon>
        <taxon>Betaproteobacteria</taxon>
        <taxon>Burkholderiales</taxon>
        <taxon>Oxalobacteraceae</taxon>
        <taxon>Telluria group</taxon>
        <taxon>Pseudoduganella</taxon>
    </lineage>
</organism>
<dbReference type="Gene3D" id="1.20.1720.10">
    <property type="entry name" value="Multidrug resistance protein D"/>
    <property type="match status" value="1"/>
</dbReference>
<protein>
    <submittedName>
        <fullName evidence="8">MFS family permease</fullName>
    </submittedName>
</protein>
<feature type="transmembrane region" description="Helical" evidence="6">
    <location>
        <begin position="351"/>
        <end position="371"/>
    </location>
</feature>
<keyword evidence="5 6" id="KW-0472">Membrane</keyword>
<feature type="transmembrane region" description="Helical" evidence="6">
    <location>
        <begin position="47"/>
        <end position="70"/>
    </location>
</feature>
<feature type="transmembrane region" description="Helical" evidence="6">
    <location>
        <begin position="305"/>
        <end position="330"/>
    </location>
</feature>
<feature type="transmembrane region" description="Helical" evidence="6">
    <location>
        <begin position="219"/>
        <end position="239"/>
    </location>
</feature>
<feature type="transmembrane region" description="Helical" evidence="6">
    <location>
        <begin position="140"/>
        <end position="158"/>
    </location>
</feature>
<keyword evidence="3 6" id="KW-0812">Transmembrane</keyword>
<dbReference type="GO" id="GO:0022857">
    <property type="term" value="F:transmembrane transporter activity"/>
    <property type="evidence" value="ECO:0007669"/>
    <property type="project" value="InterPro"/>
</dbReference>
<evidence type="ECO:0000256" key="4">
    <source>
        <dbReference type="ARBA" id="ARBA00022989"/>
    </source>
</evidence>
<sequence>MTVLTDDQRHPGAGVLLTLCCALTFTAQLGTSLFLPSLPVLADEHGLSAGSSGLIVVMLALGAALPLPFFGAAADRYGRKRLLIGSLLLFIAASLLLTVAAQGELFLLMRFLQGVGAGGAAVTSRILIRDVSDSRVLAKNLSYLSFAFIFSLGSGQFVGGLIQQHFSWRVTAYLLCLVGVALLVLALSLRFPPEPPRSTGSAFGDYPALLSNSRFLRPLLVGALGYGALLLMQQSAPYLFQKQLGLSPAQYGNLGVAISLAYLAGALLVNRISVRAGARRLMLMGLAVMLGASCLLLFLSRDSLLHPGLLLVLGLFVLAYCAVSFGQALIFPNSMASALASASRGSGQATALCAFLQQIVGAGIAFLPALLSHHISLVAGAVLLLSIGGVLLVGPARQQS</sequence>
<feature type="transmembrane region" description="Helical" evidence="6">
    <location>
        <begin position="377"/>
        <end position="396"/>
    </location>
</feature>
<evidence type="ECO:0000259" key="7">
    <source>
        <dbReference type="PROSITE" id="PS50850"/>
    </source>
</evidence>